<dbReference type="Pfam" id="PF13509">
    <property type="entry name" value="S1_2"/>
    <property type="match status" value="1"/>
</dbReference>
<feature type="domain" description="S1 motif" evidence="1">
    <location>
        <begin position="73"/>
        <end position="135"/>
    </location>
</feature>
<dbReference type="Gene3D" id="2.40.50.140">
    <property type="entry name" value="Nucleic acid-binding proteins"/>
    <property type="match status" value="2"/>
</dbReference>
<protein>
    <recommendedName>
        <fullName evidence="1">S1 motif domain-containing protein</fullName>
    </recommendedName>
</protein>
<dbReference type="SUPFAM" id="SSF50249">
    <property type="entry name" value="Nucleic acid-binding proteins"/>
    <property type="match status" value="1"/>
</dbReference>
<dbReference type="PANTHER" id="PTHR37296">
    <property type="entry name" value="CONSERVED VIRULENCE FACTOR B"/>
    <property type="match status" value="1"/>
</dbReference>
<dbReference type="InterPro" id="IPR040764">
    <property type="entry name" value="CvfB_WH"/>
</dbReference>
<gene>
    <name evidence="2" type="ORF">MNB_SV-14-1174</name>
</gene>
<dbReference type="Gene3D" id="1.10.10.10">
    <property type="entry name" value="Winged helix-like DNA-binding domain superfamily/Winged helix DNA-binding domain"/>
    <property type="match status" value="1"/>
</dbReference>
<dbReference type="InterPro" id="IPR012340">
    <property type="entry name" value="NA-bd_OB-fold"/>
</dbReference>
<dbReference type="PIRSF" id="PIRSF012524">
    <property type="entry name" value="YitL_S1"/>
    <property type="match status" value="1"/>
</dbReference>
<dbReference type="SMART" id="SM00316">
    <property type="entry name" value="S1"/>
    <property type="match status" value="3"/>
</dbReference>
<dbReference type="InterPro" id="IPR039566">
    <property type="entry name" value="CvfB_S1_st"/>
</dbReference>
<dbReference type="PANTHER" id="PTHR37296:SF1">
    <property type="entry name" value="CONSERVED VIRULENCE FACTOR B"/>
    <property type="match status" value="1"/>
</dbReference>
<sequence length="281" mass="32461">MNLTIAIGELNTLRVERDTDYGLYLRAENFEEVLLPNIYVMEKDMPIGAEIEVFVYTDSEDRPVATTKYPYAKLGEFGYFTVVDYKQFGAFVNWGLPKDLFVPLSQQKCHFHIGSKYILRVCLDKETGRLYGTHKIGKWLSKDTKYLKVNEKVNILVLSKTPLGYKVIVENKHEGMLFENEIFEKLKVGDRKIAYIKKIRKDGKLDLSLHPIGKKQSSNTFEEKIVEILKEKEGYVKVNSKSEAQEIAKIFRLSKKSFKRTLTSLVAQKKVELFNDGIKLL</sequence>
<reference evidence="2" key="1">
    <citation type="submission" date="2016-10" db="EMBL/GenBank/DDBJ databases">
        <authorList>
            <person name="de Groot N.N."/>
        </authorList>
    </citation>
    <scope>NUCLEOTIDE SEQUENCE</scope>
</reference>
<organism evidence="2">
    <name type="scientific">hydrothermal vent metagenome</name>
    <dbReference type="NCBI Taxonomy" id="652676"/>
    <lineage>
        <taxon>unclassified sequences</taxon>
        <taxon>metagenomes</taxon>
        <taxon>ecological metagenomes</taxon>
    </lineage>
</organism>
<dbReference type="GO" id="GO:0003676">
    <property type="term" value="F:nucleic acid binding"/>
    <property type="evidence" value="ECO:0007669"/>
    <property type="project" value="InterPro"/>
</dbReference>
<proteinExistence type="predicted"/>
<dbReference type="Pfam" id="PF17783">
    <property type="entry name" value="WHD_CvfB"/>
    <property type="match status" value="1"/>
</dbReference>
<evidence type="ECO:0000259" key="1">
    <source>
        <dbReference type="SMART" id="SM00316"/>
    </source>
</evidence>
<dbReference type="InterPro" id="IPR003029">
    <property type="entry name" value="S1_domain"/>
</dbReference>
<accession>A0A1W1C5P8</accession>
<dbReference type="AlphaFoldDB" id="A0A1W1C5P8"/>
<feature type="domain" description="S1 motif" evidence="1">
    <location>
        <begin position="148"/>
        <end position="210"/>
    </location>
</feature>
<feature type="domain" description="S1 motif" evidence="1">
    <location>
        <begin position="6"/>
        <end position="68"/>
    </location>
</feature>
<dbReference type="InterPro" id="IPR014464">
    <property type="entry name" value="CvfB_fam"/>
</dbReference>
<name>A0A1W1C5P8_9ZZZZ</name>
<dbReference type="EMBL" id="FPHN01000119">
    <property type="protein sequence ID" value="SFV61044.1"/>
    <property type="molecule type" value="Genomic_DNA"/>
</dbReference>
<evidence type="ECO:0000313" key="2">
    <source>
        <dbReference type="EMBL" id="SFV61044.1"/>
    </source>
</evidence>
<dbReference type="InterPro" id="IPR036388">
    <property type="entry name" value="WH-like_DNA-bd_sf"/>
</dbReference>